<reference evidence="8" key="1">
    <citation type="submission" date="2020-05" db="EMBL/GenBank/DDBJ databases">
        <title>Identification of trans-AT polyketide cluster in two marine bacteria, producers of a novel glutaramide-containing polyketide sesbanimide D and analogs.</title>
        <authorList>
            <person name="Kacar D."/>
            <person name="Rodriguez P."/>
            <person name="Canedo L."/>
            <person name="Gonzalez E."/>
            <person name="Galan B."/>
            <person name="De La Calle F."/>
            <person name="Garcia J.L."/>
        </authorList>
    </citation>
    <scope>NUCLEOTIDE SEQUENCE</scope>
    <source>
        <strain evidence="8">PHM038</strain>
    </source>
</reference>
<dbReference type="PROSITE" id="PS51007">
    <property type="entry name" value="CYTC"/>
    <property type="match status" value="1"/>
</dbReference>
<dbReference type="AlphaFoldDB" id="A0A926SAC8"/>
<keyword evidence="1 4" id="KW-0349">Heme</keyword>
<protein>
    <submittedName>
        <fullName evidence="8">C-type cytochrome</fullName>
    </submittedName>
</protein>
<dbReference type="SUPFAM" id="SSF46626">
    <property type="entry name" value="Cytochrome c"/>
    <property type="match status" value="1"/>
</dbReference>
<feature type="compositionally biased region" description="Basic and acidic residues" evidence="5">
    <location>
        <begin position="160"/>
        <end position="170"/>
    </location>
</feature>
<feature type="domain" description="Cytochrome c" evidence="7">
    <location>
        <begin position="48"/>
        <end position="134"/>
    </location>
</feature>
<evidence type="ECO:0000256" key="1">
    <source>
        <dbReference type="ARBA" id="ARBA00022617"/>
    </source>
</evidence>
<dbReference type="GO" id="GO:0020037">
    <property type="term" value="F:heme binding"/>
    <property type="evidence" value="ECO:0007669"/>
    <property type="project" value="InterPro"/>
</dbReference>
<keyword evidence="3 4" id="KW-0408">Iron</keyword>
<evidence type="ECO:0000313" key="8">
    <source>
        <dbReference type="EMBL" id="MBD1548784.1"/>
    </source>
</evidence>
<keyword evidence="6" id="KW-0732">Signal</keyword>
<evidence type="ECO:0000313" key="9">
    <source>
        <dbReference type="Proteomes" id="UP000598467"/>
    </source>
</evidence>
<dbReference type="EMBL" id="JABFCZ010000026">
    <property type="protein sequence ID" value="MBD1548784.1"/>
    <property type="molecule type" value="Genomic_DNA"/>
</dbReference>
<dbReference type="GO" id="GO:0009055">
    <property type="term" value="F:electron transfer activity"/>
    <property type="evidence" value="ECO:0007669"/>
    <property type="project" value="InterPro"/>
</dbReference>
<gene>
    <name evidence="8" type="ORF">HK439_21180</name>
</gene>
<feature type="chain" id="PRO_5037035781" evidence="6">
    <location>
        <begin position="25"/>
        <end position="170"/>
    </location>
</feature>
<comment type="caution">
    <text evidence="8">The sequence shown here is derived from an EMBL/GenBank/DDBJ whole genome shotgun (WGS) entry which is preliminary data.</text>
</comment>
<keyword evidence="2 4" id="KW-0479">Metal-binding</keyword>
<evidence type="ECO:0000259" key="7">
    <source>
        <dbReference type="PROSITE" id="PS51007"/>
    </source>
</evidence>
<dbReference type="GO" id="GO:0046872">
    <property type="term" value="F:metal ion binding"/>
    <property type="evidence" value="ECO:0007669"/>
    <property type="project" value="UniProtKB-KW"/>
</dbReference>
<dbReference type="InterPro" id="IPR009056">
    <property type="entry name" value="Cyt_c-like_dom"/>
</dbReference>
<dbReference type="RefSeq" id="WP_190293473.1">
    <property type="nucleotide sequence ID" value="NZ_JABFCZ010000026.1"/>
</dbReference>
<sequence length="170" mass="18098">MKPVTITALASVLTLLAAVPTAYATMHGDETAMSPRRMVSPGLMMPQMDPARGRVLFASKGCVVCHSINGVGGEDAPALDADTMPLPMNPFEFSAKMWLGAEAMVAMQREELGAPIELSGQELADIIAFVHDAPEQKTFSVSDIPDSIKDLMEHDEEGGDESHEGEAGKN</sequence>
<dbReference type="Proteomes" id="UP000598467">
    <property type="component" value="Unassembled WGS sequence"/>
</dbReference>
<organism evidence="8 9">
    <name type="scientific">Roseibium aggregatum</name>
    <dbReference type="NCBI Taxonomy" id="187304"/>
    <lineage>
        <taxon>Bacteria</taxon>
        <taxon>Pseudomonadati</taxon>
        <taxon>Pseudomonadota</taxon>
        <taxon>Alphaproteobacteria</taxon>
        <taxon>Hyphomicrobiales</taxon>
        <taxon>Stappiaceae</taxon>
        <taxon>Roseibium</taxon>
    </lineage>
</organism>
<name>A0A926SAC8_9HYPH</name>
<dbReference type="Gene3D" id="1.10.760.10">
    <property type="entry name" value="Cytochrome c-like domain"/>
    <property type="match status" value="1"/>
</dbReference>
<proteinExistence type="predicted"/>
<evidence type="ECO:0000256" key="4">
    <source>
        <dbReference type="PROSITE-ProRule" id="PRU00433"/>
    </source>
</evidence>
<dbReference type="Pfam" id="PF00034">
    <property type="entry name" value="Cytochrom_C"/>
    <property type="match status" value="1"/>
</dbReference>
<evidence type="ECO:0000256" key="2">
    <source>
        <dbReference type="ARBA" id="ARBA00022723"/>
    </source>
</evidence>
<dbReference type="InterPro" id="IPR036909">
    <property type="entry name" value="Cyt_c-like_dom_sf"/>
</dbReference>
<accession>A0A926SAC8</accession>
<evidence type="ECO:0000256" key="3">
    <source>
        <dbReference type="ARBA" id="ARBA00023004"/>
    </source>
</evidence>
<feature type="region of interest" description="Disordered" evidence="5">
    <location>
        <begin position="142"/>
        <end position="170"/>
    </location>
</feature>
<feature type="signal peptide" evidence="6">
    <location>
        <begin position="1"/>
        <end position="24"/>
    </location>
</feature>
<evidence type="ECO:0000256" key="5">
    <source>
        <dbReference type="SAM" id="MobiDB-lite"/>
    </source>
</evidence>
<evidence type="ECO:0000256" key="6">
    <source>
        <dbReference type="SAM" id="SignalP"/>
    </source>
</evidence>